<proteinExistence type="predicted"/>
<name>A0A818RFM3_9BILA</name>
<dbReference type="EMBL" id="CAJNOO010000649">
    <property type="protein sequence ID" value="CAF1000987.1"/>
    <property type="molecule type" value="Genomic_DNA"/>
</dbReference>
<evidence type="ECO:0000313" key="9">
    <source>
        <dbReference type="EMBL" id="CAF3703756.1"/>
    </source>
</evidence>
<feature type="compositionally biased region" description="Polar residues" evidence="1">
    <location>
        <begin position="185"/>
        <end position="195"/>
    </location>
</feature>
<evidence type="ECO:0000313" key="11">
    <source>
        <dbReference type="Proteomes" id="UP000663870"/>
    </source>
</evidence>
<dbReference type="Proteomes" id="UP000663882">
    <property type="component" value="Unassembled WGS sequence"/>
</dbReference>
<dbReference type="EMBL" id="CAJOAX010000777">
    <property type="protein sequence ID" value="CAF3648754.1"/>
    <property type="molecule type" value="Genomic_DNA"/>
</dbReference>
<dbReference type="EMBL" id="CAJNOL010001268">
    <property type="protein sequence ID" value="CAF1325631.1"/>
    <property type="molecule type" value="Genomic_DNA"/>
</dbReference>
<dbReference type="OrthoDB" id="10009016at2759"/>
<dbReference type="EMBL" id="CAJNOH010000172">
    <property type="protein sequence ID" value="CAF0925039.1"/>
    <property type="molecule type" value="Genomic_DNA"/>
</dbReference>
<dbReference type="EMBL" id="CAJOBE010000976">
    <property type="protein sequence ID" value="CAF3703756.1"/>
    <property type="molecule type" value="Genomic_DNA"/>
</dbReference>
<evidence type="ECO:0000256" key="1">
    <source>
        <dbReference type="SAM" id="MobiDB-lite"/>
    </source>
</evidence>
<dbReference type="Proteomes" id="UP000663889">
    <property type="component" value="Unassembled WGS sequence"/>
</dbReference>
<comment type="caution">
    <text evidence="7">The sequence shown here is derived from an EMBL/GenBank/DDBJ whole genome shotgun (WGS) entry which is preliminary data.</text>
</comment>
<protein>
    <submittedName>
        <fullName evidence="7">Uncharacterized protein</fullName>
    </submittedName>
</protein>
<dbReference type="Proteomes" id="UP000663874">
    <property type="component" value="Unassembled WGS sequence"/>
</dbReference>
<dbReference type="Proteomes" id="UP000663870">
    <property type="component" value="Unassembled WGS sequence"/>
</dbReference>
<dbReference type="Proteomes" id="UP000663864">
    <property type="component" value="Unassembled WGS sequence"/>
</dbReference>
<sequence length="446" mass="49833">MTTTTTNKSDTRFPGLPKNKTGLFAADTIHEVKSTRNHLITVPALSPQFRNNASTSVLLASSEQNHHQLQQYRSSANEIQQYYPLDGNNATTIDCSNDSRLTVNGVRNGFRPSTVRHQKLRLTTATAQRNNIYNDNKDSPPKTPFIQSHASAKLKSEIDHISSKLRKHGESSASFRFQNNRDLDGTPQSDFSYSTSCRLSSASTTFTADRIHQRFSSAITNVSANIGSTMPTINDTSNQTSQIISGITPTSPPPLVHETENNNNNQQDTTDYRTTHAYQIPQQSNVGSESIFLTDTPIVSAMKTRSAKNDCRQNDLKSVSCPFYVMYLTNLTIHQRQNKTEQNNNNNNKNNAHDVTPLGTSSLARKVPFNSRISTAHIKNQSIRRQVNSPISMNTYSTIDDEDYMTISTSYPNNRRLSAKISSNENENSHMLGDILRTSSWNHVQV</sequence>
<feature type="region of interest" description="Disordered" evidence="1">
    <location>
        <begin position="339"/>
        <end position="359"/>
    </location>
</feature>
<evidence type="ECO:0000313" key="8">
    <source>
        <dbReference type="EMBL" id="CAF3692945.1"/>
    </source>
</evidence>
<evidence type="ECO:0000313" key="5">
    <source>
        <dbReference type="EMBL" id="CAF1163271.1"/>
    </source>
</evidence>
<evidence type="ECO:0000313" key="4">
    <source>
        <dbReference type="EMBL" id="CAF1128234.1"/>
    </source>
</evidence>
<evidence type="ECO:0000313" key="3">
    <source>
        <dbReference type="EMBL" id="CAF1000987.1"/>
    </source>
</evidence>
<evidence type="ECO:0000313" key="2">
    <source>
        <dbReference type="EMBL" id="CAF0925039.1"/>
    </source>
</evidence>
<keyword evidence="11" id="KW-1185">Reference proteome</keyword>
<dbReference type="Proteomes" id="UP000663823">
    <property type="component" value="Unassembled WGS sequence"/>
</dbReference>
<accession>A0A818RFM3</accession>
<dbReference type="AlphaFoldDB" id="A0A818RFM3"/>
<dbReference type="EMBL" id="CAJNOT010001013">
    <property type="protein sequence ID" value="CAF1128234.1"/>
    <property type="molecule type" value="Genomic_DNA"/>
</dbReference>
<evidence type="ECO:0000313" key="6">
    <source>
        <dbReference type="EMBL" id="CAF1325631.1"/>
    </source>
</evidence>
<dbReference type="EMBL" id="CAJOBD010000589">
    <property type="protein sequence ID" value="CAF3692945.1"/>
    <property type="molecule type" value="Genomic_DNA"/>
</dbReference>
<gene>
    <name evidence="9" type="ORF">FNK824_LOCUS9340</name>
    <name evidence="8" type="ORF">JBS370_LOCUS8979</name>
    <name evidence="6" type="ORF">JXQ802_LOCUS30786</name>
    <name evidence="7" type="ORF">OTI717_LOCUS9247</name>
    <name evidence="2" type="ORF">PYM288_LOCUS10741</name>
    <name evidence="3" type="ORF">RFH988_LOCUS14172</name>
    <name evidence="5" type="ORF">SEV965_LOCUS19093</name>
    <name evidence="4" type="ORF">ZHD862_LOCUS18996</name>
</gene>
<reference evidence="7" key="1">
    <citation type="submission" date="2021-02" db="EMBL/GenBank/DDBJ databases">
        <authorList>
            <person name="Nowell W R."/>
        </authorList>
    </citation>
    <scope>NUCLEOTIDE SEQUENCE</scope>
</reference>
<dbReference type="Proteomes" id="UP000663836">
    <property type="component" value="Unassembled WGS sequence"/>
</dbReference>
<evidence type="ECO:0000313" key="7">
    <source>
        <dbReference type="EMBL" id="CAF3648754.1"/>
    </source>
</evidence>
<organism evidence="7 10">
    <name type="scientific">Rotaria sordida</name>
    <dbReference type="NCBI Taxonomy" id="392033"/>
    <lineage>
        <taxon>Eukaryota</taxon>
        <taxon>Metazoa</taxon>
        <taxon>Spiralia</taxon>
        <taxon>Gnathifera</taxon>
        <taxon>Rotifera</taxon>
        <taxon>Eurotatoria</taxon>
        <taxon>Bdelloidea</taxon>
        <taxon>Philodinida</taxon>
        <taxon>Philodinidae</taxon>
        <taxon>Rotaria</taxon>
    </lineage>
</organism>
<dbReference type="EMBL" id="CAJNOU010001172">
    <property type="protein sequence ID" value="CAF1163271.1"/>
    <property type="molecule type" value="Genomic_DNA"/>
</dbReference>
<dbReference type="Proteomes" id="UP000663854">
    <property type="component" value="Unassembled WGS sequence"/>
</dbReference>
<evidence type="ECO:0000313" key="10">
    <source>
        <dbReference type="Proteomes" id="UP000663823"/>
    </source>
</evidence>
<feature type="region of interest" description="Disordered" evidence="1">
    <location>
        <begin position="164"/>
        <end position="195"/>
    </location>
</feature>